<gene>
    <name evidence="1" type="ORF">CCACVL1_30788</name>
</gene>
<sequence>MAKIVADTTMLRFTNETVWELDGNCDDLATVRWQGFSSLRLYNHPSEDRLELENAKM</sequence>
<keyword evidence="2" id="KW-1185">Reference proteome</keyword>
<dbReference type="Proteomes" id="UP000188268">
    <property type="component" value="Unassembled WGS sequence"/>
</dbReference>
<name>A0A1R3FVS5_COCAP</name>
<dbReference type="EMBL" id="AWWV01016360">
    <property type="protein sequence ID" value="OMO49840.1"/>
    <property type="molecule type" value="Genomic_DNA"/>
</dbReference>
<accession>A0A1R3FVS5</accession>
<comment type="caution">
    <text evidence="1">The sequence shown here is derived from an EMBL/GenBank/DDBJ whole genome shotgun (WGS) entry which is preliminary data.</text>
</comment>
<protein>
    <submittedName>
        <fullName evidence="1">Uncharacterized protein</fullName>
    </submittedName>
</protein>
<dbReference type="Gramene" id="OMO49840">
    <property type="protein sequence ID" value="OMO49840"/>
    <property type="gene ID" value="CCACVL1_30788"/>
</dbReference>
<organism evidence="1 2">
    <name type="scientific">Corchorus capsularis</name>
    <name type="common">Jute</name>
    <dbReference type="NCBI Taxonomy" id="210143"/>
    <lineage>
        <taxon>Eukaryota</taxon>
        <taxon>Viridiplantae</taxon>
        <taxon>Streptophyta</taxon>
        <taxon>Embryophyta</taxon>
        <taxon>Tracheophyta</taxon>
        <taxon>Spermatophyta</taxon>
        <taxon>Magnoliopsida</taxon>
        <taxon>eudicotyledons</taxon>
        <taxon>Gunneridae</taxon>
        <taxon>Pentapetalae</taxon>
        <taxon>rosids</taxon>
        <taxon>malvids</taxon>
        <taxon>Malvales</taxon>
        <taxon>Malvaceae</taxon>
        <taxon>Grewioideae</taxon>
        <taxon>Apeibeae</taxon>
        <taxon>Corchorus</taxon>
    </lineage>
</organism>
<evidence type="ECO:0000313" key="2">
    <source>
        <dbReference type="Proteomes" id="UP000188268"/>
    </source>
</evidence>
<evidence type="ECO:0000313" key="1">
    <source>
        <dbReference type="EMBL" id="OMO49840.1"/>
    </source>
</evidence>
<dbReference type="AlphaFoldDB" id="A0A1R3FVS5"/>
<reference evidence="1 2" key="1">
    <citation type="submission" date="2013-09" db="EMBL/GenBank/DDBJ databases">
        <title>Corchorus capsularis genome sequencing.</title>
        <authorList>
            <person name="Alam M."/>
            <person name="Haque M.S."/>
            <person name="Islam M.S."/>
            <person name="Emdad E.M."/>
            <person name="Islam M.M."/>
            <person name="Ahmed B."/>
            <person name="Halim A."/>
            <person name="Hossen Q.M.M."/>
            <person name="Hossain M.Z."/>
            <person name="Ahmed R."/>
            <person name="Khan M.M."/>
            <person name="Islam R."/>
            <person name="Rashid M.M."/>
            <person name="Khan S.A."/>
            <person name="Rahman M.S."/>
            <person name="Alam M."/>
        </authorList>
    </citation>
    <scope>NUCLEOTIDE SEQUENCE [LARGE SCALE GENOMIC DNA]</scope>
    <source>
        <strain evidence="2">cv. CVL-1</strain>
        <tissue evidence="1">Whole seedling</tissue>
    </source>
</reference>
<proteinExistence type="predicted"/>